<name>X1VLX4_9ZZZZ</name>
<dbReference type="AlphaFoldDB" id="X1VLX4"/>
<feature type="non-terminal residue" evidence="1">
    <location>
        <position position="32"/>
    </location>
</feature>
<accession>X1VLX4</accession>
<gene>
    <name evidence="1" type="ORF">S12H4_63669</name>
</gene>
<organism evidence="1">
    <name type="scientific">marine sediment metagenome</name>
    <dbReference type="NCBI Taxonomy" id="412755"/>
    <lineage>
        <taxon>unclassified sequences</taxon>
        <taxon>metagenomes</taxon>
        <taxon>ecological metagenomes</taxon>
    </lineage>
</organism>
<sequence>YWFTGFFGTIGIVTGADEFTGEKKAYIGSAPG</sequence>
<evidence type="ECO:0000313" key="1">
    <source>
        <dbReference type="EMBL" id="GAJ20447.1"/>
    </source>
</evidence>
<feature type="non-terminal residue" evidence="1">
    <location>
        <position position="1"/>
    </location>
</feature>
<dbReference type="EMBL" id="BARW01043516">
    <property type="protein sequence ID" value="GAJ20447.1"/>
    <property type="molecule type" value="Genomic_DNA"/>
</dbReference>
<reference evidence="1" key="1">
    <citation type="journal article" date="2014" name="Front. Microbiol.">
        <title>High frequency of phylogenetically diverse reductive dehalogenase-homologous genes in deep subseafloor sedimentary metagenomes.</title>
        <authorList>
            <person name="Kawai M."/>
            <person name="Futagami T."/>
            <person name="Toyoda A."/>
            <person name="Takaki Y."/>
            <person name="Nishi S."/>
            <person name="Hori S."/>
            <person name="Arai W."/>
            <person name="Tsubouchi T."/>
            <person name="Morono Y."/>
            <person name="Uchiyama I."/>
            <person name="Ito T."/>
            <person name="Fujiyama A."/>
            <person name="Inagaki F."/>
            <person name="Takami H."/>
        </authorList>
    </citation>
    <scope>NUCLEOTIDE SEQUENCE</scope>
    <source>
        <strain evidence="1">Expedition CK06-06</strain>
    </source>
</reference>
<comment type="caution">
    <text evidence="1">The sequence shown here is derived from an EMBL/GenBank/DDBJ whole genome shotgun (WGS) entry which is preliminary data.</text>
</comment>
<proteinExistence type="predicted"/>
<protein>
    <submittedName>
        <fullName evidence="1">Uncharacterized protein</fullName>
    </submittedName>
</protein>